<dbReference type="EMBL" id="BONI01000017">
    <property type="protein sequence ID" value="GIG05838.1"/>
    <property type="molecule type" value="Genomic_DNA"/>
</dbReference>
<keyword evidence="2" id="KW-0472">Membrane</keyword>
<sequence length="211" mass="20957">MTYQQPPVPQWPSVPSGEQQPAQHWPAPSGEQQQPAQQHWPSAPSGQQPPVPQWPVTHPAGVQPPAAPPAAGQPAAGPRPVNYPPPVRVEIVPGTPYGLAVLGAPKTASGVAASALVAGVGSVLVSLVVWCFGLAGSQQGWGGLVAGAFAVLSILLGAAGVLLGWLGIRQIRLAAGNLTGRGVAIAGLVCGAVGLVLAAIGLITAIALSAG</sequence>
<keyword evidence="4" id="KW-1185">Reference proteome</keyword>
<dbReference type="AlphaFoldDB" id="A0A8J3P6Q7"/>
<gene>
    <name evidence="3" type="ORF">Cco03nite_25380</name>
</gene>
<feature type="transmembrane region" description="Helical" evidence="2">
    <location>
        <begin position="111"/>
        <end position="135"/>
    </location>
</feature>
<evidence type="ECO:0000256" key="2">
    <source>
        <dbReference type="SAM" id="Phobius"/>
    </source>
</evidence>
<protein>
    <recommendedName>
        <fullName evidence="5">DUF4190 domain-containing protein</fullName>
    </recommendedName>
</protein>
<feature type="transmembrane region" description="Helical" evidence="2">
    <location>
        <begin position="141"/>
        <end position="166"/>
    </location>
</feature>
<feature type="compositionally biased region" description="Polar residues" evidence="1">
    <location>
        <begin position="30"/>
        <end position="46"/>
    </location>
</feature>
<keyword evidence="2" id="KW-0812">Transmembrane</keyword>
<evidence type="ECO:0000256" key="1">
    <source>
        <dbReference type="SAM" id="MobiDB-lite"/>
    </source>
</evidence>
<feature type="compositionally biased region" description="Pro residues" evidence="1">
    <location>
        <begin position="1"/>
        <end position="12"/>
    </location>
</feature>
<evidence type="ECO:0000313" key="4">
    <source>
        <dbReference type="Proteomes" id="UP000630887"/>
    </source>
</evidence>
<reference evidence="3 4" key="1">
    <citation type="submission" date="2021-01" db="EMBL/GenBank/DDBJ databases">
        <title>Whole genome shotgun sequence of Catellatospora coxensis NBRC 107359.</title>
        <authorList>
            <person name="Komaki H."/>
            <person name="Tamura T."/>
        </authorList>
    </citation>
    <scope>NUCLEOTIDE SEQUENCE [LARGE SCALE GENOMIC DNA]</scope>
    <source>
        <strain evidence="3 4">NBRC 107359</strain>
    </source>
</reference>
<evidence type="ECO:0008006" key="5">
    <source>
        <dbReference type="Google" id="ProtNLM"/>
    </source>
</evidence>
<dbReference type="RefSeq" id="WP_239167321.1">
    <property type="nucleotide sequence ID" value="NZ_BAAALC010000062.1"/>
</dbReference>
<proteinExistence type="predicted"/>
<keyword evidence="2" id="KW-1133">Transmembrane helix</keyword>
<evidence type="ECO:0000313" key="3">
    <source>
        <dbReference type="EMBL" id="GIG05838.1"/>
    </source>
</evidence>
<accession>A0A8J3P6Q7</accession>
<feature type="region of interest" description="Disordered" evidence="1">
    <location>
        <begin position="1"/>
        <end position="82"/>
    </location>
</feature>
<organism evidence="3 4">
    <name type="scientific">Catellatospora coxensis</name>
    <dbReference type="NCBI Taxonomy" id="310354"/>
    <lineage>
        <taxon>Bacteria</taxon>
        <taxon>Bacillati</taxon>
        <taxon>Actinomycetota</taxon>
        <taxon>Actinomycetes</taxon>
        <taxon>Micromonosporales</taxon>
        <taxon>Micromonosporaceae</taxon>
        <taxon>Catellatospora</taxon>
    </lineage>
</organism>
<name>A0A8J3P6Q7_9ACTN</name>
<feature type="transmembrane region" description="Helical" evidence="2">
    <location>
        <begin position="178"/>
        <end position="208"/>
    </location>
</feature>
<feature type="compositionally biased region" description="Low complexity" evidence="1">
    <location>
        <begin position="59"/>
        <end position="80"/>
    </location>
</feature>
<comment type="caution">
    <text evidence="3">The sequence shown here is derived from an EMBL/GenBank/DDBJ whole genome shotgun (WGS) entry which is preliminary data.</text>
</comment>
<dbReference type="Proteomes" id="UP000630887">
    <property type="component" value="Unassembled WGS sequence"/>
</dbReference>